<dbReference type="AlphaFoldDB" id="A0AA34WHR1"/>
<dbReference type="EMBL" id="CP002608">
    <property type="protein sequence ID" value="AEB41205.1"/>
    <property type="molecule type" value="Genomic_DNA"/>
</dbReference>
<evidence type="ECO:0000313" key="1">
    <source>
        <dbReference type="EMBL" id="AEB41205.1"/>
    </source>
</evidence>
<gene>
    <name evidence="1" type="ordered locus">G5S_0188</name>
</gene>
<proteinExistence type="predicted"/>
<keyword evidence="2" id="KW-1185">Reference proteome</keyword>
<dbReference type="Proteomes" id="UP000008305">
    <property type="component" value="Chromosome"/>
</dbReference>
<accession>A0AA34WHR1</accession>
<sequence length="370" mass="41105">MLFSICTIFYHLLNKALSPTAHKATEHMNSKLLKSLRLVTLCVFALLGTSTSSLYAMPAGNPAFPVLPGINSGQHGWCMFHLCDSKDLFTALSGSLKVGFCGDFIYSESAHVTDVPVITSVTTIGVGTQPTIISTTKTYNFDVMNASTHSSSAFASVSLQEHSPAMIPLLDISFTVRIGGIKQHYRLPLNAYRDFTSSPLNAESEVTDGIIELQSNYGFIWDLSLDKVLWKDGVSFIGAGVSYRQASAPVNYIVVYNKTNPEVYFDSTDGSLNYKEWSAHFGLTTYLNDYILPYLGISIGNSTRKAPKDSFKKLEEQFTNFKFQVRDITNFDKTNFYCGATCCISDNFFYNVESRWGYQRAISVMSGFQF</sequence>
<reference evidence="1 2" key="1">
    <citation type="journal article" date="2011" name="J. Bacteriol.">
        <title>Genome sequence of the obligate intracellular animal pathogen Chlamydia pecorum E58.</title>
        <authorList>
            <person name="Mojica S."/>
            <person name="Huot Creasy H."/>
            <person name="Daugherty S."/>
            <person name="Read T.D."/>
            <person name="Kim T."/>
            <person name="Kaltenboeck B."/>
            <person name="Bavoil P."/>
            <person name="Myers G.S."/>
        </authorList>
    </citation>
    <scope>NUCLEOTIDE SEQUENCE [LARGE SCALE GENOMIC DNA]</scope>
    <source>
        <strain evidence="1 2">E58</strain>
    </source>
</reference>
<organism evidence="1 2">
    <name type="scientific">Chlamydia pecorum (strain ATCC VR-628 / DSM 29919 / E58)</name>
    <name type="common">Chlamydophila pecorum</name>
    <dbReference type="NCBI Taxonomy" id="331635"/>
    <lineage>
        <taxon>Bacteria</taxon>
        <taxon>Pseudomonadati</taxon>
        <taxon>Chlamydiota</taxon>
        <taxon>Chlamydiia</taxon>
        <taxon>Chlamydiales</taxon>
        <taxon>Chlamydiaceae</taxon>
        <taxon>Chlamydia/Chlamydophila group</taxon>
        <taxon>Chlamydia</taxon>
    </lineage>
</organism>
<dbReference type="KEGG" id="cpm:G5S_0188"/>
<protein>
    <submittedName>
        <fullName evidence="1">Outer membrane protein B</fullName>
    </submittedName>
</protein>
<evidence type="ECO:0000313" key="2">
    <source>
        <dbReference type="Proteomes" id="UP000008305"/>
    </source>
</evidence>
<name>A0AA34WHR1_CHLPE</name>